<dbReference type="Gene3D" id="1.10.510.10">
    <property type="entry name" value="Transferase(Phosphotransferase) domain 1"/>
    <property type="match status" value="1"/>
</dbReference>
<feature type="region of interest" description="Disordered" evidence="1">
    <location>
        <begin position="669"/>
        <end position="688"/>
    </location>
</feature>
<dbReference type="Pfam" id="PF00069">
    <property type="entry name" value="Pkinase"/>
    <property type="match status" value="1"/>
</dbReference>
<dbReference type="SMART" id="SM00220">
    <property type="entry name" value="S_TKc"/>
    <property type="match status" value="1"/>
</dbReference>
<dbReference type="AlphaFoldDB" id="A0A9N8ZJD6"/>
<dbReference type="OrthoDB" id="4062651at2759"/>
<dbReference type="InterPro" id="IPR008271">
    <property type="entry name" value="Ser/Thr_kinase_AS"/>
</dbReference>
<dbReference type="SUPFAM" id="SSF56112">
    <property type="entry name" value="Protein kinase-like (PK-like)"/>
    <property type="match status" value="1"/>
</dbReference>
<feature type="compositionally biased region" description="Low complexity" evidence="1">
    <location>
        <begin position="1037"/>
        <end position="1051"/>
    </location>
</feature>
<dbReference type="PROSITE" id="PS00108">
    <property type="entry name" value="PROTEIN_KINASE_ST"/>
    <property type="match status" value="1"/>
</dbReference>
<feature type="region of interest" description="Disordered" evidence="1">
    <location>
        <begin position="1003"/>
        <end position="1058"/>
    </location>
</feature>
<feature type="region of interest" description="Disordered" evidence="1">
    <location>
        <begin position="732"/>
        <end position="762"/>
    </location>
</feature>
<feature type="compositionally biased region" description="Low complexity" evidence="1">
    <location>
        <begin position="740"/>
        <end position="749"/>
    </location>
</feature>
<proteinExistence type="predicted"/>
<name>A0A9N8ZJD6_9GLOM</name>
<dbReference type="InterPro" id="IPR000719">
    <property type="entry name" value="Prot_kinase_dom"/>
</dbReference>
<dbReference type="Proteomes" id="UP000789739">
    <property type="component" value="Unassembled WGS sequence"/>
</dbReference>
<organism evidence="3 4">
    <name type="scientific">Paraglomus brasilianum</name>
    <dbReference type="NCBI Taxonomy" id="144538"/>
    <lineage>
        <taxon>Eukaryota</taxon>
        <taxon>Fungi</taxon>
        <taxon>Fungi incertae sedis</taxon>
        <taxon>Mucoromycota</taxon>
        <taxon>Glomeromycotina</taxon>
        <taxon>Glomeromycetes</taxon>
        <taxon>Paraglomerales</taxon>
        <taxon>Paraglomeraceae</taxon>
        <taxon>Paraglomus</taxon>
    </lineage>
</organism>
<dbReference type="EMBL" id="CAJVPI010000192">
    <property type="protein sequence ID" value="CAG8497946.1"/>
    <property type="molecule type" value="Genomic_DNA"/>
</dbReference>
<keyword evidence="4" id="KW-1185">Reference proteome</keyword>
<evidence type="ECO:0000313" key="4">
    <source>
        <dbReference type="Proteomes" id="UP000789739"/>
    </source>
</evidence>
<dbReference type="CDD" id="cd13983">
    <property type="entry name" value="STKc_WNK"/>
    <property type="match status" value="1"/>
</dbReference>
<evidence type="ECO:0000259" key="2">
    <source>
        <dbReference type="PROSITE" id="PS50011"/>
    </source>
</evidence>
<dbReference type="Gene3D" id="3.10.20.90">
    <property type="entry name" value="Phosphatidylinositol 3-kinase Catalytic Subunit, Chain A, domain 1"/>
    <property type="match status" value="1"/>
</dbReference>
<feature type="domain" description="Protein kinase" evidence="2">
    <location>
        <begin position="35"/>
        <end position="307"/>
    </location>
</feature>
<sequence>MSNIIPFSNENTENNDDDDDGRPVVVDTDPTGRFERYEECLGIGAYKEVFKAFDQEEAVEVAWCQLKASFSGRKDVEKILNEISILQSLRCENVINFYTSWAKKGSDGRDHIIFITELMTSGTLKQYIKRTKGLLKPKLLKQWARQILKGLNYLHTRTPPIIHRDLKCDNIFINGNNGQAKIGDLGLAIIKNRDHVSSVLGTVLYTTLGEFGLLPEFMAPELYEEKYNEKVDIYAFGMCMLELVSKEYPYSECNNQAQIFRKVTSGIRPQALEKIQDPKTLEFVELCLRFDPDKRPSAAELLEHEFLQDTSAANEPIALSEQQATSPVLPVSYDHNNPETLIATISSPLSQVQSSTDLRGHNSTTETITNETVKAKSQSDITKVESYDPKKFPTPLNLSIATKTIDAESKTYQVRSATFPPPQQVQKLTTDASVDRNVQGEDLFKCDVKIVEKLTREEVTLKMTITEPGQQEMEIKFPFNLEEDTIKNVVAEMVRESILKPEGQMLAQQKIEDIVRQPLLLQSQESHASLPRSRTSSIHGQTERSHDGALDGSSIMTPTKIAVNANGFPSPNYYSDISSSYGSMELLQKTSHHGISSSIESLPHTSSTRASWEKEDDEVRKVLSRNDRMNDSFLQPAGSQLVLPVETSVTEPMAREIPAQLPSTMVTKSRTTEDVVPGHLAKRRSSSLSSSLPPAEVIMQQVPSFTIRSEMVATYQNPTAVVGNSLAPSISMNEPTATESLLPSPSSLPARPPSVGTTERLASRTDSYHVQELPETDVHTDTILVPTESYDNEGMLVIGEPQHVGHANSSGPQSPAMIPNRDDRTRRISNPPVPNSSIYYTNIPHHHIDAYHASHEHLVRKVPTSSTGSLSSVHSIGALDSSIVQSDFLLRDQLHPESLQGMIDGIGVSIGLGIADAGYTSKSHGYVNINSDASQPLQLDPLTHRLGSRLAEEPYSYEPDEDDSTEDDELDLVSDLRERQRRETQELQAKHEHEWAALIQRRKMRHKSPHVKAANSSIGRSVISPLMHRPVSELSDHQVGSISSVSSTSSHGDSRGIF</sequence>
<gene>
    <name evidence="3" type="ORF">PBRASI_LOCUS2453</name>
</gene>
<evidence type="ECO:0000256" key="1">
    <source>
        <dbReference type="SAM" id="MobiDB-lite"/>
    </source>
</evidence>
<dbReference type="PANTHER" id="PTHR13902">
    <property type="entry name" value="SERINE/THREONINE-PROTEIN KINASE WNK WITH NO LYSINE -RELATED"/>
    <property type="match status" value="1"/>
</dbReference>
<dbReference type="GO" id="GO:0004672">
    <property type="term" value="F:protein kinase activity"/>
    <property type="evidence" value="ECO:0007669"/>
    <property type="project" value="InterPro"/>
</dbReference>
<dbReference type="InterPro" id="IPR050588">
    <property type="entry name" value="WNK_Ser-Thr_kinase"/>
</dbReference>
<feature type="region of interest" description="Disordered" evidence="1">
    <location>
        <begin position="1"/>
        <end position="29"/>
    </location>
</feature>
<protein>
    <submittedName>
        <fullName evidence="3">5476_t:CDS:1</fullName>
    </submittedName>
</protein>
<dbReference type="PROSITE" id="PS50011">
    <property type="entry name" value="PROTEIN_KINASE_DOM"/>
    <property type="match status" value="1"/>
</dbReference>
<feature type="compositionally biased region" description="Polar residues" evidence="1">
    <location>
        <begin position="524"/>
        <end position="540"/>
    </location>
</feature>
<dbReference type="GO" id="GO:0005524">
    <property type="term" value="F:ATP binding"/>
    <property type="evidence" value="ECO:0007669"/>
    <property type="project" value="InterPro"/>
</dbReference>
<evidence type="ECO:0000313" key="3">
    <source>
        <dbReference type="EMBL" id="CAG8497946.1"/>
    </source>
</evidence>
<dbReference type="Gene3D" id="3.30.200.20">
    <property type="entry name" value="Phosphorylase Kinase, domain 1"/>
    <property type="match status" value="1"/>
</dbReference>
<reference evidence="3" key="1">
    <citation type="submission" date="2021-06" db="EMBL/GenBank/DDBJ databases">
        <authorList>
            <person name="Kallberg Y."/>
            <person name="Tangrot J."/>
            <person name="Rosling A."/>
        </authorList>
    </citation>
    <scope>NUCLEOTIDE SEQUENCE</scope>
    <source>
        <strain evidence="3">BR232B</strain>
    </source>
</reference>
<dbReference type="FunFam" id="1.10.510.10:FF:001565">
    <property type="entry name" value="WNK protein kinase"/>
    <property type="match status" value="1"/>
</dbReference>
<feature type="region of interest" description="Disordered" evidence="1">
    <location>
        <begin position="524"/>
        <end position="554"/>
    </location>
</feature>
<accession>A0A9N8ZJD6</accession>
<feature type="region of interest" description="Disordered" evidence="1">
    <location>
        <begin position="805"/>
        <end position="834"/>
    </location>
</feature>
<comment type="caution">
    <text evidence="3">The sequence shown here is derived from an EMBL/GenBank/DDBJ whole genome shotgun (WGS) entry which is preliminary data.</text>
</comment>
<dbReference type="InterPro" id="IPR011009">
    <property type="entry name" value="Kinase-like_dom_sf"/>
</dbReference>